<accession>A0A0G1MCR9</accession>
<sequence length="188" mass="20812">MKISKSPQKGNVLVVLLVALTSLILGVTGAYLYLSKSRTVTPTDTTKAETATTNWKIYPPESYKLPYSFKYPSDVDVTEAQTLVYLKSGESTLYHSFFGKAKDIDSLMKDYQPFGAPKVVFSSRTAVSYGDLTGYKALNSGGNSIYYFLEKKPSNFVLMFSHETADKVAEDLFKKIISTVSFNQVSSV</sequence>
<evidence type="ECO:0000256" key="1">
    <source>
        <dbReference type="SAM" id="Phobius"/>
    </source>
</evidence>
<keyword evidence="1" id="KW-0812">Transmembrane</keyword>
<keyword evidence="1" id="KW-0472">Membrane</keyword>
<evidence type="ECO:0000313" key="3">
    <source>
        <dbReference type="Proteomes" id="UP000034783"/>
    </source>
</evidence>
<evidence type="ECO:0000313" key="2">
    <source>
        <dbReference type="EMBL" id="KKT69729.1"/>
    </source>
</evidence>
<comment type="caution">
    <text evidence="2">The sequence shown here is derived from an EMBL/GenBank/DDBJ whole genome shotgun (WGS) entry which is preliminary data.</text>
</comment>
<dbReference type="Proteomes" id="UP000034783">
    <property type="component" value="Unassembled WGS sequence"/>
</dbReference>
<organism evidence="2 3">
    <name type="scientific">candidate division WWE3 bacterium GW2011_GWB1_44_4</name>
    <dbReference type="NCBI Taxonomy" id="1619116"/>
    <lineage>
        <taxon>Bacteria</taxon>
        <taxon>Katanobacteria</taxon>
    </lineage>
</organism>
<name>A0A0G1MCR9_UNCKA</name>
<reference evidence="2 3" key="1">
    <citation type="journal article" date="2015" name="Nature">
        <title>rRNA introns, odd ribosomes, and small enigmatic genomes across a large radiation of phyla.</title>
        <authorList>
            <person name="Brown C.T."/>
            <person name="Hug L.A."/>
            <person name="Thomas B.C."/>
            <person name="Sharon I."/>
            <person name="Castelle C.J."/>
            <person name="Singh A."/>
            <person name="Wilkins M.J."/>
            <person name="Williams K.H."/>
            <person name="Banfield J.F."/>
        </authorList>
    </citation>
    <scope>NUCLEOTIDE SEQUENCE [LARGE SCALE GENOMIC DNA]</scope>
</reference>
<dbReference type="EMBL" id="LCJD01000014">
    <property type="protein sequence ID" value="KKT69729.1"/>
    <property type="molecule type" value="Genomic_DNA"/>
</dbReference>
<proteinExistence type="predicted"/>
<protein>
    <submittedName>
        <fullName evidence="2">Uncharacterized protein</fullName>
    </submittedName>
</protein>
<keyword evidence="1" id="KW-1133">Transmembrane helix</keyword>
<feature type="transmembrane region" description="Helical" evidence="1">
    <location>
        <begin position="12"/>
        <end position="34"/>
    </location>
</feature>
<dbReference type="AlphaFoldDB" id="A0A0G1MCR9"/>
<gene>
    <name evidence="2" type="ORF">UW65_C0014G0012</name>
</gene>